<reference evidence="2 3" key="1">
    <citation type="journal article" date="2016" name="Int. J. Syst. Evol. Microbiol.">
        <title>Labrenzia salina sp. nov., isolated from the rhizosphere of the halophyte Arthrocnemum macrostachyum.</title>
        <authorList>
            <person name="Camacho M."/>
            <person name="Redondo-Gomez S."/>
            <person name="Rodriguez-Llorente I."/>
            <person name="Rohde M."/>
            <person name="Sproer C."/>
            <person name="Schumann P."/>
            <person name="Klenk H.P."/>
            <person name="Montero-Calasanz M.D.C."/>
        </authorList>
    </citation>
    <scope>NUCLEOTIDE SEQUENCE [LARGE SCALE GENOMIC DNA]</scope>
    <source>
        <strain evidence="2 3">DSM 29163</strain>
    </source>
</reference>
<evidence type="ECO:0000313" key="3">
    <source>
        <dbReference type="Proteomes" id="UP001300261"/>
    </source>
</evidence>
<evidence type="ECO:0000256" key="1">
    <source>
        <dbReference type="SAM" id="Phobius"/>
    </source>
</evidence>
<protein>
    <submittedName>
        <fullName evidence="2">Uncharacterized protein</fullName>
    </submittedName>
</protein>
<feature type="transmembrane region" description="Helical" evidence="1">
    <location>
        <begin position="43"/>
        <end position="62"/>
    </location>
</feature>
<keyword evidence="1" id="KW-0472">Membrane</keyword>
<dbReference type="EMBL" id="JAPEVI010000003">
    <property type="protein sequence ID" value="MCX2722971.1"/>
    <property type="molecule type" value="Genomic_DNA"/>
</dbReference>
<organism evidence="2 3">
    <name type="scientific">Roseibium salinum</name>
    <dbReference type="NCBI Taxonomy" id="1604349"/>
    <lineage>
        <taxon>Bacteria</taxon>
        <taxon>Pseudomonadati</taxon>
        <taxon>Pseudomonadota</taxon>
        <taxon>Alphaproteobacteria</taxon>
        <taxon>Hyphomicrobiales</taxon>
        <taxon>Stappiaceae</taxon>
        <taxon>Roseibium</taxon>
    </lineage>
</organism>
<evidence type="ECO:0000313" key="2">
    <source>
        <dbReference type="EMBL" id="MCX2722971.1"/>
    </source>
</evidence>
<name>A0ABT3R1H1_9HYPH</name>
<dbReference type="RefSeq" id="WP_265962631.1">
    <property type="nucleotide sequence ID" value="NZ_JAPEVI010000003.1"/>
</dbReference>
<gene>
    <name evidence="2" type="ORF">ON753_11390</name>
</gene>
<accession>A0ABT3R1H1</accession>
<keyword evidence="1" id="KW-1133">Transmembrane helix</keyword>
<keyword evidence="1" id="KW-0812">Transmembrane</keyword>
<dbReference type="Proteomes" id="UP001300261">
    <property type="component" value="Unassembled WGS sequence"/>
</dbReference>
<comment type="caution">
    <text evidence="2">The sequence shown here is derived from an EMBL/GenBank/DDBJ whole genome shotgun (WGS) entry which is preliminary data.</text>
</comment>
<sequence>MRAQNELSPYFAEIDLRTDRALKGIREVRRTAKLTALPREPKALAIGTGFLVVLAAFAGLFLN</sequence>
<keyword evidence="3" id="KW-1185">Reference proteome</keyword>
<proteinExistence type="predicted"/>